<dbReference type="KEGG" id="tng:GSTEN00009987G001"/>
<organism evidence="2">
    <name type="scientific">Tetraodon nigroviridis</name>
    <name type="common">Spotted green pufferfish</name>
    <name type="synonym">Chelonodon nigroviridis</name>
    <dbReference type="NCBI Taxonomy" id="99883"/>
    <lineage>
        <taxon>Eukaryota</taxon>
        <taxon>Metazoa</taxon>
        <taxon>Chordata</taxon>
        <taxon>Craniata</taxon>
        <taxon>Vertebrata</taxon>
        <taxon>Euteleostomi</taxon>
        <taxon>Actinopterygii</taxon>
        <taxon>Neopterygii</taxon>
        <taxon>Teleostei</taxon>
        <taxon>Neoteleostei</taxon>
        <taxon>Acanthomorphata</taxon>
        <taxon>Eupercaria</taxon>
        <taxon>Tetraodontiformes</taxon>
        <taxon>Tetradontoidea</taxon>
        <taxon>Tetraodontidae</taxon>
        <taxon>Tetraodon</taxon>
    </lineage>
</organism>
<feature type="non-terminal residue" evidence="2">
    <location>
        <position position="1"/>
    </location>
</feature>
<proteinExistence type="predicted"/>
<gene>
    <name evidence="2" type="ORF">GSTENG00009987001</name>
</gene>
<reference evidence="2" key="2">
    <citation type="submission" date="2004-02" db="EMBL/GenBank/DDBJ databases">
        <authorList>
            <consortium name="Genoscope"/>
            <consortium name="Whitehead Institute Centre for Genome Research"/>
        </authorList>
    </citation>
    <scope>NUCLEOTIDE SEQUENCE</scope>
</reference>
<accession>Q4SZ68</accession>
<dbReference type="EMBL" id="CAAE01011805">
    <property type="protein sequence ID" value="CAF94064.1"/>
    <property type="molecule type" value="Genomic_DNA"/>
</dbReference>
<evidence type="ECO:0000313" key="2">
    <source>
        <dbReference type="EMBL" id="CAF94064.1"/>
    </source>
</evidence>
<feature type="region of interest" description="Disordered" evidence="1">
    <location>
        <begin position="1"/>
        <end position="32"/>
    </location>
</feature>
<name>Q4SZ68_TETNG</name>
<comment type="caution">
    <text evidence="2">The sequence shown here is derived from an EMBL/GenBank/DDBJ whole genome shotgun (WGS) entry which is preliminary data.</text>
</comment>
<protein>
    <submittedName>
        <fullName evidence="2">(spotted green pufferfish) hypothetical protein</fullName>
    </submittedName>
</protein>
<dbReference type="AlphaFoldDB" id="Q4SZ68"/>
<feature type="non-terminal residue" evidence="2">
    <location>
        <position position="126"/>
    </location>
</feature>
<sequence>RQRSTGIPPCRPVEGLSVAGTNTNVSSGVPGDGGCDALRRYVLFMQTTQRLTRVWRFPALRVSDWGFLWGHRGQRLKDTAFWDLSYSDLAPFAGTNLYQKKTARPHKKILRPLKGSPATFLVYILE</sequence>
<reference evidence="2" key="1">
    <citation type="journal article" date="2004" name="Nature">
        <title>Genome duplication in the teleost fish Tetraodon nigroviridis reveals the early vertebrate proto-karyotype.</title>
        <authorList>
            <person name="Jaillon O."/>
            <person name="Aury J.-M."/>
            <person name="Brunet F."/>
            <person name="Petit J.-L."/>
            <person name="Stange-Thomann N."/>
            <person name="Mauceli E."/>
            <person name="Bouneau L."/>
            <person name="Fischer C."/>
            <person name="Ozouf-Costaz C."/>
            <person name="Bernot A."/>
            <person name="Nicaud S."/>
            <person name="Jaffe D."/>
            <person name="Fisher S."/>
            <person name="Lutfalla G."/>
            <person name="Dossat C."/>
            <person name="Segurens B."/>
            <person name="Dasilva C."/>
            <person name="Salanoubat M."/>
            <person name="Levy M."/>
            <person name="Boudet N."/>
            <person name="Castellano S."/>
            <person name="Anthouard V."/>
            <person name="Jubin C."/>
            <person name="Castelli V."/>
            <person name="Katinka M."/>
            <person name="Vacherie B."/>
            <person name="Biemont C."/>
            <person name="Skalli Z."/>
            <person name="Cattolico L."/>
            <person name="Poulain J."/>
            <person name="De Berardinis V."/>
            <person name="Cruaud C."/>
            <person name="Duprat S."/>
            <person name="Brottier P."/>
            <person name="Coutanceau J.-P."/>
            <person name="Gouzy J."/>
            <person name="Parra G."/>
            <person name="Lardier G."/>
            <person name="Chapple C."/>
            <person name="McKernan K.J."/>
            <person name="McEwan P."/>
            <person name="Bosak S."/>
            <person name="Kellis M."/>
            <person name="Volff J.-N."/>
            <person name="Guigo R."/>
            <person name="Zody M.C."/>
            <person name="Mesirov J."/>
            <person name="Lindblad-Toh K."/>
            <person name="Birren B."/>
            <person name="Nusbaum C."/>
            <person name="Kahn D."/>
            <person name="Robinson-Rechavi M."/>
            <person name="Laudet V."/>
            <person name="Schachter V."/>
            <person name="Quetier F."/>
            <person name="Saurin W."/>
            <person name="Scarpelli C."/>
            <person name="Wincker P."/>
            <person name="Lander E.S."/>
            <person name="Weissenbach J."/>
            <person name="Roest Crollius H."/>
        </authorList>
    </citation>
    <scope>NUCLEOTIDE SEQUENCE [LARGE SCALE GENOMIC DNA]</scope>
</reference>
<evidence type="ECO:0000256" key="1">
    <source>
        <dbReference type="SAM" id="MobiDB-lite"/>
    </source>
</evidence>